<keyword evidence="7" id="KW-1185">Reference proteome</keyword>
<keyword evidence="3" id="KW-0378">Hydrolase</keyword>
<keyword evidence="2" id="KW-0479">Metal-binding</keyword>
<protein>
    <submittedName>
        <fullName evidence="6">Creatininase family protein</fullName>
    </submittedName>
</protein>
<proteinExistence type="inferred from homology"/>
<dbReference type="InterPro" id="IPR003785">
    <property type="entry name" value="Creatininase/forma_Hydrolase"/>
</dbReference>
<dbReference type="PANTHER" id="PTHR35005:SF1">
    <property type="entry name" value="2-AMINO-5-FORMYLAMINO-6-RIBOSYLAMINOPYRIMIDIN-4(3H)-ONE 5'-MONOPHOSPHATE DEFORMYLASE"/>
    <property type="match status" value="1"/>
</dbReference>
<accession>A0ABY6CC48</accession>
<evidence type="ECO:0000313" key="7">
    <source>
        <dbReference type="Proteomes" id="UP001061862"/>
    </source>
</evidence>
<dbReference type="InterPro" id="IPR024087">
    <property type="entry name" value="Creatininase-like_sf"/>
</dbReference>
<evidence type="ECO:0000256" key="2">
    <source>
        <dbReference type="ARBA" id="ARBA00022723"/>
    </source>
</evidence>
<evidence type="ECO:0000256" key="5">
    <source>
        <dbReference type="ARBA" id="ARBA00024029"/>
    </source>
</evidence>
<dbReference type="Gene3D" id="3.40.50.10310">
    <property type="entry name" value="Creatininase"/>
    <property type="match status" value="1"/>
</dbReference>
<organism evidence="6 7">
    <name type="scientific">Devosia neptuniae</name>
    <dbReference type="NCBI Taxonomy" id="191302"/>
    <lineage>
        <taxon>Bacteria</taxon>
        <taxon>Pseudomonadati</taxon>
        <taxon>Pseudomonadota</taxon>
        <taxon>Alphaproteobacteria</taxon>
        <taxon>Hyphomicrobiales</taxon>
        <taxon>Devosiaceae</taxon>
        <taxon>Devosia</taxon>
    </lineage>
</organism>
<dbReference type="RefSeq" id="WP_262166846.1">
    <property type="nucleotide sequence ID" value="NZ_CP104965.1"/>
</dbReference>
<sequence>MTLPSHWWWDLTTRDFAQLDMSNVVAIQPIAAVEQHGPHLPVRVDAAINAGIVERAVELMPADLPALVLPMLPIGKSNEHHAYPGTLSLSYETLARAWYEIGESVHRAGVRKIIFFNSHGGQPQVMEIVCRELRVKLGMFAVATSWFNITEQADLFSDRERLHGIHGGEVETSVMLHLHPDLVAMQHAEDFVPLSMQMEQEFTYLRPDGPVGFGWQSQDLHPSGVSGNAAISDAERGAIAVERAAQALVQVASEVLAFPLARLTRATAFSG</sequence>
<comment type="cofactor">
    <cofactor evidence="1">
        <name>Zn(2+)</name>
        <dbReference type="ChEBI" id="CHEBI:29105"/>
    </cofactor>
</comment>
<reference evidence="6 7" key="1">
    <citation type="submission" date="2022-09" db="EMBL/GenBank/DDBJ databases">
        <title>Interaction between co-microsymbionts with complementary sets of symbiotic genes in legume-rhizobium systems.</title>
        <authorList>
            <person name="Safronova V."/>
            <person name="Sazanova A."/>
            <person name="Afonin A."/>
            <person name="Chirak E."/>
        </authorList>
    </citation>
    <scope>NUCLEOTIDE SEQUENCE [LARGE SCALE GENOMIC DNA]</scope>
    <source>
        <strain evidence="6 7">A18/4-1</strain>
    </source>
</reference>
<evidence type="ECO:0000256" key="3">
    <source>
        <dbReference type="ARBA" id="ARBA00022801"/>
    </source>
</evidence>
<gene>
    <name evidence="6" type="ORF">N8A98_16375</name>
</gene>
<comment type="similarity">
    <text evidence="5">Belongs to the creatininase superfamily.</text>
</comment>
<dbReference type="SUPFAM" id="SSF102215">
    <property type="entry name" value="Creatininase"/>
    <property type="match status" value="1"/>
</dbReference>
<dbReference type="Proteomes" id="UP001061862">
    <property type="component" value="Chromosome"/>
</dbReference>
<evidence type="ECO:0000256" key="4">
    <source>
        <dbReference type="ARBA" id="ARBA00022833"/>
    </source>
</evidence>
<dbReference type="EMBL" id="CP104965">
    <property type="protein sequence ID" value="UXN68811.1"/>
    <property type="molecule type" value="Genomic_DNA"/>
</dbReference>
<keyword evidence="4" id="KW-0862">Zinc</keyword>
<name>A0ABY6CC48_9HYPH</name>
<evidence type="ECO:0000256" key="1">
    <source>
        <dbReference type="ARBA" id="ARBA00001947"/>
    </source>
</evidence>
<evidence type="ECO:0000313" key="6">
    <source>
        <dbReference type="EMBL" id="UXN68811.1"/>
    </source>
</evidence>
<dbReference type="PANTHER" id="PTHR35005">
    <property type="entry name" value="3-DEHYDRO-SCYLLO-INOSOSE HYDROLASE"/>
    <property type="match status" value="1"/>
</dbReference>
<dbReference type="Pfam" id="PF02633">
    <property type="entry name" value="Creatininase"/>
    <property type="match status" value="1"/>
</dbReference>